<dbReference type="GO" id="GO:0035438">
    <property type="term" value="F:cyclic-di-GMP binding"/>
    <property type="evidence" value="ECO:0007669"/>
    <property type="project" value="InterPro"/>
</dbReference>
<feature type="domain" description="PilZ" evidence="1">
    <location>
        <begin position="108"/>
        <end position="187"/>
    </location>
</feature>
<dbReference type="AlphaFoldDB" id="A0A0G3G4V8"/>
<keyword evidence="3" id="KW-1185">Reference proteome</keyword>
<dbReference type="RefSeq" id="WP_047250489.1">
    <property type="nucleotide sequence ID" value="NZ_CP011367.1"/>
</dbReference>
<reference evidence="2 3" key="1">
    <citation type="submission" date="2015-04" db="EMBL/GenBank/DDBJ databases">
        <title>Complete Sequence for the Genome of the Thioalkalivibrio versutus D301.</title>
        <authorList>
            <person name="Mu T."/>
            <person name="Zhou J."/>
            <person name="Xu X."/>
        </authorList>
    </citation>
    <scope>NUCLEOTIDE SEQUENCE [LARGE SCALE GENOMIC DNA]</scope>
    <source>
        <strain evidence="2 3">D301</strain>
    </source>
</reference>
<accession>A0A0G3G4V8</accession>
<dbReference type="OrthoDB" id="7364397at2"/>
<dbReference type="InterPro" id="IPR009875">
    <property type="entry name" value="PilZ_domain"/>
</dbReference>
<evidence type="ECO:0000313" key="2">
    <source>
        <dbReference type="EMBL" id="AKJ93896.1"/>
    </source>
</evidence>
<name>A0A0G3G4V8_9GAMM</name>
<gene>
    <name evidence="2" type="ORF">TVD_00300</name>
</gene>
<dbReference type="Proteomes" id="UP000064201">
    <property type="component" value="Chromosome"/>
</dbReference>
<dbReference type="EMBL" id="CP011367">
    <property type="protein sequence ID" value="AKJ93896.1"/>
    <property type="molecule type" value="Genomic_DNA"/>
</dbReference>
<dbReference type="SUPFAM" id="SSF141371">
    <property type="entry name" value="PilZ domain-like"/>
    <property type="match status" value="1"/>
</dbReference>
<protein>
    <recommendedName>
        <fullName evidence="1">PilZ domain-containing protein</fullName>
    </recommendedName>
</protein>
<dbReference type="Pfam" id="PF07238">
    <property type="entry name" value="PilZ"/>
    <property type="match status" value="1"/>
</dbReference>
<dbReference type="KEGG" id="tvr:TVD_00300"/>
<evidence type="ECO:0000259" key="1">
    <source>
        <dbReference type="Pfam" id="PF07238"/>
    </source>
</evidence>
<organism evidence="2 3">
    <name type="scientific">Thioalkalivibrio versutus</name>
    <dbReference type="NCBI Taxonomy" id="106634"/>
    <lineage>
        <taxon>Bacteria</taxon>
        <taxon>Pseudomonadati</taxon>
        <taxon>Pseudomonadota</taxon>
        <taxon>Gammaproteobacteria</taxon>
        <taxon>Chromatiales</taxon>
        <taxon>Ectothiorhodospiraceae</taxon>
        <taxon>Thioalkalivibrio</taxon>
    </lineage>
</organism>
<proteinExistence type="predicted"/>
<dbReference type="STRING" id="106634.TVD_00300"/>
<dbReference type="PATRIC" id="fig|106634.4.peg.60"/>
<evidence type="ECO:0000313" key="3">
    <source>
        <dbReference type="Proteomes" id="UP000064201"/>
    </source>
</evidence>
<sequence length="190" mass="21187">MSHEKLALELADFWFPAIANETWDRRLRILDEIHGQLYQDLESAGEYEQVSASFVAALINRLGSPPITDPAQAQIYAGSAEEQHWGAAIAWQFGEGQEADEAASEQRERRRWPREAVNLRTEMWIQGRPGHCRLVDVSRSGARVMPLRYQPRLPPGTAIRVIVPNDGARDGVVVFSSPRGVGLQFVNAAA</sequence>